<dbReference type="HAMAP" id="MF_02006">
    <property type="entry name" value="Tyr_tRNA_synth_type1"/>
    <property type="match status" value="1"/>
</dbReference>
<dbReference type="GO" id="GO:0004831">
    <property type="term" value="F:tyrosine-tRNA ligase activity"/>
    <property type="evidence" value="ECO:0007669"/>
    <property type="project" value="UniProtKB-UniRule"/>
</dbReference>
<dbReference type="STRING" id="1121391.SAMN02745206_03399"/>
<organism evidence="11 12">
    <name type="scientific">Desulfacinum infernum DSM 9756</name>
    <dbReference type="NCBI Taxonomy" id="1121391"/>
    <lineage>
        <taxon>Bacteria</taxon>
        <taxon>Pseudomonadati</taxon>
        <taxon>Thermodesulfobacteriota</taxon>
        <taxon>Syntrophobacteria</taxon>
        <taxon>Syntrophobacterales</taxon>
        <taxon>Syntrophobacteraceae</taxon>
        <taxon>Desulfacinum</taxon>
    </lineage>
</organism>
<evidence type="ECO:0000259" key="10">
    <source>
        <dbReference type="Pfam" id="PF22421"/>
    </source>
</evidence>
<keyword evidence="8" id="KW-0963">Cytoplasm</keyword>
<evidence type="ECO:0000256" key="4">
    <source>
        <dbReference type="ARBA" id="ARBA00022884"/>
    </source>
</evidence>
<dbReference type="Gene3D" id="1.10.240.10">
    <property type="entry name" value="Tyrosyl-Transfer RNA Synthetase"/>
    <property type="match status" value="1"/>
</dbReference>
<dbReference type="CDD" id="cd00805">
    <property type="entry name" value="TyrRS_core"/>
    <property type="match status" value="1"/>
</dbReference>
<dbReference type="PANTHER" id="PTHR11766">
    <property type="entry name" value="TYROSYL-TRNA SYNTHETASE"/>
    <property type="match status" value="1"/>
</dbReference>
<dbReference type="GO" id="GO:0003723">
    <property type="term" value="F:RNA binding"/>
    <property type="evidence" value="ECO:0007669"/>
    <property type="project" value="UniProtKB-KW"/>
</dbReference>
<feature type="binding site" evidence="8">
    <location>
        <position position="166"/>
    </location>
    <ligand>
        <name>L-tyrosine</name>
        <dbReference type="ChEBI" id="CHEBI:58315"/>
    </ligand>
</feature>
<dbReference type="EMBL" id="FQVB01000046">
    <property type="protein sequence ID" value="SHG17252.1"/>
    <property type="molecule type" value="Genomic_DNA"/>
</dbReference>
<evidence type="ECO:0000313" key="12">
    <source>
        <dbReference type="Proteomes" id="UP000184076"/>
    </source>
</evidence>
<dbReference type="SUPFAM" id="SSF52374">
    <property type="entry name" value="Nucleotidylyl transferase"/>
    <property type="match status" value="1"/>
</dbReference>
<feature type="domain" description="Tyrosine--tRNA ligase SYY-like C-terminal" evidence="10">
    <location>
        <begin position="359"/>
        <end position="418"/>
    </location>
</feature>
<keyword evidence="5 8" id="KW-0648">Protein biosynthesis</keyword>
<name>A0A1M5HN51_9BACT</name>
<keyword evidence="2 8" id="KW-0547">Nucleotide-binding</keyword>
<dbReference type="InterPro" id="IPR014729">
    <property type="entry name" value="Rossmann-like_a/b/a_fold"/>
</dbReference>
<comment type="subunit">
    <text evidence="8">Homodimer.</text>
</comment>
<dbReference type="GO" id="GO:0006437">
    <property type="term" value="P:tyrosyl-tRNA aminoacylation"/>
    <property type="evidence" value="ECO:0007669"/>
    <property type="project" value="UniProtKB-UniRule"/>
</dbReference>
<proteinExistence type="inferred from homology"/>
<sequence length="425" mass="47689">MNVLDVLVERGFVEQMTDADALRRHLENPARCYIGFDPTADSLHVGSLVPILALVHMQRHGHRPIVLVGGGTGMVGDPSGKTEMRQLLTREQIENNVRALQSQLSQFISFEKDQALILDNGQWLLDLKYIEFLRDIGRHFSVNRMLAAESYRMRLETGLNFIEFNYMLLQAYDFYYLAANYDCFVQMGGNDQWGNIVAGIDLIRRKMSKEAYGITFPLITTASGAKMGKTAEGAVWLSAQKTSPYDFFQYWVNVDDRDVGRFLKLYTFLPMDEIRKAESLEGQELNACKTVLAFEVTRIVHGQEAALEAYEAAVKVFGRRTIPRDLLPSSGIPQDLKVDEGAAVPTTPMSPEELEAGIPAFELFARVGLCESKSAARRLIQQGGAYLNGQRISRFDQPIQLRDLQDGAALLRAGKKKVHRICVEG</sequence>
<dbReference type="NCBIfam" id="TIGR00234">
    <property type="entry name" value="tyrS"/>
    <property type="match status" value="1"/>
</dbReference>
<accession>A0A1M5HN51</accession>
<evidence type="ECO:0000256" key="1">
    <source>
        <dbReference type="ARBA" id="ARBA00022598"/>
    </source>
</evidence>
<keyword evidence="3 8" id="KW-0067">ATP-binding</keyword>
<dbReference type="InterPro" id="IPR054608">
    <property type="entry name" value="SYY-like_C"/>
</dbReference>
<evidence type="ECO:0000256" key="5">
    <source>
        <dbReference type="ARBA" id="ARBA00022917"/>
    </source>
</evidence>
<evidence type="ECO:0000256" key="6">
    <source>
        <dbReference type="ARBA" id="ARBA00023146"/>
    </source>
</evidence>
<dbReference type="Proteomes" id="UP000184076">
    <property type="component" value="Unassembled WGS sequence"/>
</dbReference>
<dbReference type="InterPro" id="IPR002307">
    <property type="entry name" value="Tyr-tRNA-ligase"/>
</dbReference>
<comment type="catalytic activity">
    <reaction evidence="7 8">
        <text>tRNA(Tyr) + L-tyrosine + ATP = L-tyrosyl-tRNA(Tyr) + AMP + diphosphate + H(+)</text>
        <dbReference type="Rhea" id="RHEA:10220"/>
        <dbReference type="Rhea" id="RHEA-COMP:9706"/>
        <dbReference type="Rhea" id="RHEA-COMP:9707"/>
        <dbReference type="ChEBI" id="CHEBI:15378"/>
        <dbReference type="ChEBI" id="CHEBI:30616"/>
        <dbReference type="ChEBI" id="CHEBI:33019"/>
        <dbReference type="ChEBI" id="CHEBI:58315"/>
        <dbReference type="ChEBI" id="CHEBI:78442"/>
        <dbReference type="ChEBI" id="CHEBI:78536"/>
        <dbReference type="ChEBI" id="CHEBI:456215"/>
        <dbReference type="EC" id="6.1.1.1"/>
    </reaction>
</comment>
<feature type="binding site" evidence="8">
    <location>
        <position position="33"/>
    </location>
    <ligand>
        <name>L-tyrosine</name>
        <dbReference type="ChEBI" id="CHEBI:58315"/>
    </ligand>
</feature>
<dbReference type="GO" id="GO:0005524">
    <property type="term" value="F:ATP binding"/>
    <property type="evidence" value="ECO:0007669"/>
    <property type="project" value="UniProtKB-UniRule"/>
</dbReference>
<dbReference type="AlphaFoldDB" id="A0A1M5HN51"/>
<dbReference type="FunFam" id="1.10.240.10:FF:000001">
    <property type="entry name" value="Tyrosine--tRNA ligase"/>
    <property type="match status" value="1"/>
</dbReference>
<evidence type="ECO:0000256" key="3">
    <source>
        <dbReference type="ARBA" id="ARBA00022840"/>
    </source>
</evidence>
<evidence type="ECO:0000256" key="8">
    <source>
        <dbReference type="HAMAP-Rule" id="MF_02006"/>
    </source>
</evidence>
<evidence type="ECO:0000256" key="9">
    <source>
        <dbReference type="PROSITE-ProRule" id="PRU00182"/>
    </source>
</evidence>
<dbReference type="GO" id="GO:0005829">
    <property type="term" value="C:cytosol"/>
    <property type="evidence" value="ECO:0007669"/>
    <property type="project" value="TreeGrafter"/>
</dbReference>
<dbReference type="InterPro" id="IPR024107">
    <property type="entry name" value="Tyr-tRNA-ligase_bac_1"/>
</dbReference>
<keyword evidence="6 8" id="KW-0030">Aminoacyl-tRNA synthetase</keyword>
<dbReference type="PRINTS" id="PR01040">
    <property type="entry name" value="TRNASYNTHTYR"/>
</dbReference>
<comment type="subcellular location">
    <subcellularLocation>
        <location evidence="8">Cytoplasm</location>
    </subcellularLocation>
</comment>
<feature type="binding site" evidence="8">
    <location>
        <position position="170"/>
    </location>
    <ligand>
        <name>L-tyrosine</name>
        <dbReference type="ChEBI" id="CHEBI:58315"/>
    </ligand>
</feature>
<dbReference type="InterPro" id="IPR024088">
    <property type="entry name" value="Tyr-tRNA-ligase_bac-type"/>
</dbReference>
<dbReference type="Gene3D" id="3.10.290.10">
    <property type="entry name" value="RNA-binding S4 domain"/>
    <property type="match status" value="1"/>
</dbReference>
<feature type="short sequence motif" description="'KMSKS' region" evidence="8">
    <location>
        <begin position="226"/>
        <end position="230"/>
    </location>
</feature>
<feature type="binding site" evidence="8">
    <location>
        <position position="229"/>
    </location>
    <ligand>
        <name>ATP</name>
        <dbReference type="ChEBI" id="CHEBI:30616"/>
    </ligand>
</feature>
<dbReference type="CDD" id="cd00165">
    <property type="entry name" value="S4"/>
    <property type="match status" value="1"/>
</dbReference>
<dbReference type="Pfam" id="PF22421">
    <property type="entry name" value="SYY_C-terminal"/>
    <property type="match status" value="1"/>
</dbReference>
<dbReference type="Gene3D" id="3.40.50.620">
    <property type="entry name" value="HUPs"/>
    <property type="match status" value="1"/>
</dbReference>
<dbReference type="SUPFAM" id="SSF55174">
    <property type="entry name" value="Alpha-L RNA-binding motif"/>
    <property type="match status" value="1"/>
</dbReference>
<dbReference type="InterPro" id="IPR002305">
    <property type="entry name" value="aa-tRNA-synth_Ic"/>
</dbReference>
<protein>
    <recommendedName>
        <fullName evidence="8">Tyrosine--tRNA ligase</fullName>
        <ecNumber evidence="8">6.1.1.1</ecNumber>
    </recommendedName>
    <alternativeName>
        <fullName evidence="8">Tyrosyl-tRNA synthetase</fullName>
        <shortName evidence="8">TyrRS</shortName>
    </alternativeName>
</protein>
<evidence type="ECO:0000256" key="7">
    <source>
        <dbReference type="ARBA" id="ARBA00048248"/>
    </source>
</evidence>
<gene>
    <name evidence="8" type="primary">tyrS</name>
    <name evidence="11" type="ORF">SAMN02745206_03399</name>
</gene>
<comment type="similarity">
    <text evidence="8">Belongs to the class-I aminoacyl-tRNA synthetase family. TyrS type 1 subfamily.</text>
</comment>
<dbReference type="PROSITE" id="PS50889">
    <property type="entry name" value="S4"/>
    <property type="match status" value="1"/>
</dbReference>
<reference evidence="12" key="1">
    <citation type="submission" date="2016-11" db="EMBL/GenBank/DDBJ databases">
        <authorList>
            <person name="Varghese N."/>
            <person name="Submissions S."/>
        </authorList>
    </citation>
    <scope>NUCLEOTIDE SEQUENCE [LARGE SCALE GENOMIC DNA]</scope>
    <source>
        <strain evidence="12">DSM 9756</strain>
    </source>
</reference>
<dbReference type="PANTHER" id="PTHR11766:SF0">
    <property type="entry name" value="TYROSINE--TRNA LIGASE, MITOCHONDRIAL"/>
    <property type="match status" value="1"/>
</dbReference>
<evidence type="ECO:0000256" key="2">
    <source>
        <dbReference type="ARBA" id="ARBA00022741"/>
    </source>
</evidence>
<dbReference type="EC" id="6.1.1.1" evidence="8"/>
<evidence type="ECO:0000313" key="11">
    <source>
        <dbReference type="EMBL" id="SHG17252.1"/>
    </source>
</evidence>
<dbReference type="InterPro" id="IPR036986">
    <property type="entry name" value="S4_RNA-bd_sf"/>
</dbReference>
<keyword evidence="1 8" id="KW-0436">Ligase</keyword>
<keyword evidence="12" id="KW-1185">Reference proteome</keyword>
<dbReference type="RefSeq" id="WP_073041629.1">
    <property type="nucleotide sequence ID" value="NZ_FQVB01000046.1"/>
</dbReference>
<dbReference type="Pfam" id="PF00579">
    <property type="entry name" value="tRNA-synt_1b"/>
    <property type="match status" value="1"/>
</dbReference>
<feature type="short sequence motif" description="'HIGH' region" evidence="8">
    <location>
        <begin position="38"/>
        <end position="47"/>
    </location>
</feature>
<dbReference type="OrthoDB" id="9804243at2"/>
<comment type="function">
    <text evidence="8">Catalyzes the attachment of tyrosine to tRNA(Tyr) in a two-step reaction: tyrosine is first activated by ATP to form Tyr-AMP and then transferred to the acceptor end of tRNA(Tyr).</text>
</comment>
<keyword evidence="4 9" id="KW-0694">RNA-binding</keyword>